<evidence type="ECO:0000256" key="4">
    <source>
        <dbReference type="ARBA" id="ARBA00022792"/>
    </source>
</evidence>
<evidence type="ECO:0000256" key="7">
    <source>
        <dbReference type="ARBA" id="ARBA00023136"/>
    </source>
</evidence>
<dbReference type="GO" id="GO:0008320">
    <property type="term" value="F:protein transmembrane transporter activity"/>
    <property type="evidence" value="ECO:0007669"/>
    <property type="project" value="TreeGrafter"/>
</dbReference>
<comment type="caution">
    <text evidence="8">The sequence shown here is derived from an EMBL/GenBank/DDBJ whole genome shotgun (WGS) entry which is preliminary data.</text>
</comment>
<evidence type="ECO:0000313" key="9">
    <source>
        <dbReference type="Proteomes" id="UP000636709"/>
    </source>
</evidence>
<dbReference type="GO" id="GO:0030150">
    <property type="term" value="P:protein import into mitochondrial matrix"/>
    <property type="evidence" value="ECO:0007669"/>
    <property type="project" value="TreeGrafter"/>
</dbReference>
<dbReference type="GO" id="GO:0005744">
    <property type="term" value="C:TIM23 mitochondrial import inner membrane translocase complex"/>
    <property type="evidence" value="ECO:0007669"/>
    <property type="project" value="TreeGrafter"/>
</dbReference>
<evidence type="ECO:0000256" key="5">
    <source>
        <dbReference type="ARBA" id="ARBA00022989"/>
    </source>
</evidence>
<dbReference type="EMBL" id="JACEFO010001626">
    <property type="protein sequence ID" value="KAF8728983.1"/>
    <property type="molecule type" value="Genomic_DNA"/>
</dbReference>
<dbReference type="Proteomes" id="UP000636709">
    <property type="component" value="Unassembled WGS sequence"/>
</dbReference>
<evidence type="ECO:0000256" key="1">
    <source>
        <dbReference type="ARBA" id="ARBA00004448"/>
    </source>
</evidence>
<name>A0A835F5M8_9POAL</name>
<gene>
    <name evidence="8" type="ORF">HU200_018289</name>
</gene>
<dbReference type="AlphaFoldDB" id="A0A835F5M8"/>
<protein>
    <submittedName>
        <fullName evidence="8">Uncharacterized protein</fullName>
    </submittedName>
</protein>
<dbReference type="OrthoDB" id="598016at2759"/>
<keyword evidence="3" id="KW-0812">Transmembrane</keyword>
<accession>A0A835F5M8</accession>
<dbReference type="Pfam" id="PF02466">
    <property type="entry name" value="Tim17"/>
    <property type="match status" value="1"/>
</dbReference>
<dbReference type="PANTHER" id="PTHR10485">
    <property type="entry name" value="MITOCHONDRIAL IMPORT INNER MEMBRANE TRANSLOCASE SUBUNIT TIM-17"/>
    <property type="match status" value="1"/>
</dbReference>
<keyword evidence="5" id="KW-1133">Transmembrane helix</keyword>
<evidence type="ECO:0000313" key="8">
    <source>
        <dbReference type="EMBL" id="KAF8728983.1"/>
    </source>
</evidence>
<proteinExistence type="inferred from homology"/>
<keyword evidence="4" id="KW-0999">Mitochondrion inner membrane</keyword>
<keyword evidence="7" id="KW-0472">Membrane</keyword>
<keyword evidence="9" id="KW-1185">Reference proteome</keyword>
<comment type="subcellular location">
    <subcellularLocation>
        <location evidence="1">Mitochondrion inner membrane</location>
        <topology evidence="1">Multi-pass membrane protein</topology>
    </subcellularLocation>
</comment>
<dbReference type="PANTHER" id="PTHR10485:SF24">
    <property type="entry name" value="MITOCHONDRIAL IMPORT INNER MEMBRANE TRANSLOCASE SUBUNIT TIM22"/>
    <property type="match status" value="1"/>
</dbReference>
<reference evidence="8" key="1">
    <citation type="submission" date="2020-07" db="EMBL/GenBank/DDBJ databases">
        <title>Genome sequence and genetic diversity analysis of an under-domesticated orphan crop, white fonio (Digitaria exilis).</title>
        <authorList>
            <person name="Bennetzen J.L."/>
            <person name="Chen S."/>
            <person name="Ma X."/>
            <person name="Wang X."/>
            <person name="Yssel A.E.J."/>
            <person name="Chaluvadi S.R."/>
            <person name="Johnson M."/>
            <person name="Gangashetty P."/>
            <person name="Hamidou F."/>
            <person name="Sanogo M.D."/>
            <person name="Zwaenepoel A."/>
            <person name="Wallace J."/>
            <person name="Van De Peer Y."/>
            <person name="Van Deynze A."/>
        </authorList>
    </citation>
    <scope>NUCLEOTIDE SEQUENCE</scope>
    <source>
        <tissue evidence="8">Leaves</tissue>
    </source>
</reference>
<evidence type="ECO:0000256" key="2">
    <source>
        <dbReference type="ARBA" id="ARBA00008444"/>
    </source>
</evidence>
<organism evidence="8 9">
    <name type="scientific">Digitaria exilis</name>
    <dbReference type="NCBI Taxonomy" id="1010633"/>
    <lineage>
        <taxon>Eukaryota</taxon>
        <taxon>Viridiplantae</taxon>
        <taxon>Streptophyta</taxon>
        <taxon>Embryophyta</taxon>
        <taxon>Tracheophyta</taxon>
        <taxon>Spermatophyta</taxon>
        <taxon>Magnoliopsida</taxon>
        <taxon>Liliopsida</taxon>
        <taxon>Poales</taxon>
        <taxon>Poaceae</taxon>
        <taxon>PACMAD clade</taxon>
        <taxon>Panicoideae</taxon>
        <taxon>Panicodae</taxon>
        <taxon>Paniceae</taxon>
        <taxon>Anthephorinae</taxon>
        <taxon>Digitaria</taxon>
    </lineage>
</organism>
<sequence>MGWRDRPSYIHLPGARRHFIDEVGRDFWGGILYGSTCHFLRGLRHSPNGGRLAGGARAARANAPRVAGSWAAFFGLWCAFENAAFHARRRDDPWNAVASCAAASAFVELRRGARVAARAGVAGAVFVSLIEGLSLVLHRLVAVKPAPAVEPPPPPAVEAVPAPPTPAVVEPVAEAVDVPAAAARPPARITISGY</sequence>
<keyword evidence="6" id="KW-0496">Mitochondrion</keyword>
<evidence type="ECO:0000256" key="3">
    <source>
        <dbReference type="ARBA" id="ARBA00022692"/>
    </source>
</evidence>
<evidence type="ECO:0000256" key="6">
    <source>
        <dbReference type="ARBA" id="ARBA00023128"/>
    </source>
</evidence>
<comment type="similarity">
    <text evidence="2">Belongs to the Tim17/Tim22/Tim23 family.</text>
</comment>